<evidence type="ECO:0000313" key="3">
    <source>
        <dbReference type="Proteomes" id="UP000051660"/>
    </source>
</evidence>
<name>A0A0R3MPB6_9BRAD</name>
<keyword evidence="1" id="KW-0472">Membrane</keyword>
<proteinExistence type="predicted"/>
<dbReference type="EMBL" id="LLYB01000096">
    <property type="protein sequence ID" value="KRR19360.1"/>
    <property type="molecule type" value="Genomic_DNA"/>
</dbReference>
<accession>A0A0R3MPB6</accession>
<sequence>MERSGSAVIFTNGNTLGTNPKIAIGLLSPVGLLFALPLVLWAFSFTELLGLEKCSIGSINDVEYGRILSRAGAQRWTVWPGLSNGVFWPSDNGFRGPTGSFNSNLNGQLLSHVRELAGPDASIDRQLASGHAVMRSMGAEYVQTQEVPDVRRDRGASSVHFTYYLPQVRFAPACVLCLIWWYTTIDVIFSHDLATDRYELQAVNVLHAGLKGTPDKERARNVPWGSCPKFR</sequence>
<keyword evidence="1" id="KW-1133">Transmembrane helix</keyword>
<protein>
    <submittedName>
        <fullName evidence="2">Uncharacterized protein</fullName>
    </submittedName>
</protein>
<keyword evidence="1" id="KW-0812">Transmembrane</keyword>
<evidence type="ECO:0000256" key="1">
    <source>
        <dbReference type="SAM" id="Phobius"/>
    </source>
</evidence>
<feature type="transmembrane region" description="Helical" evidence="1">
    <location>
        <begin position="22"/>
        <end position="43"/>
    </location>
</feature>
<reference evidence="2 3" key="1">
    <citation type="submission" date="2014-03" db="EMBL/GenBank/DDBJ databases">
        <title>Bradyrhizobium valentinum sp. nov., isolated from effective nodules of Lupinus mariae-josephae, a lupine endemic of basic-lime soils in Eastern Spain.</title>
        <authorList>
            <person name="Duran D."/>
            <person name="Rey L."/>
            <person name="Navarro A."/>
            <person name="Busquets A."/>
            <person name="Imperial J."/>
            <person name="Ruiz-Argueso T."/>
        </authorList>
    </citation>
    <scope>NUCLEOTIDE SEQUENCE [LARGE SCALE GENOMIC DNA]</scope>
    <source>
        <strain evidence="2 3">CCBAU 23086</strain>
    </source>
</reference>
<gene>
    <name evidence="2" type="ORF">CQ14_38095</name>
</gene>
<dbReference type="Proteomes" id="UP000051660">
    <property type="component" value="Unassembled WGS sequence"/>
</dbReference>
<comment type="caution">
    <text evidence="2">The sequence shown here is derived from an EMBL/GenBank/DDBJ whole genome shotgun (WGS) entry which is preliminary data.</text>
</comment>
<evidence type="ECO:0000313" key="2">
    <source>
        <dbReference type="EMBL" id="KRR19360.1"/>
    </source>
</evidence>
<dbReference type="AlphaFoldDB" id="A0A0R3MPB6"/>
<organism evidence="2 3">
    <name type="scientific">Bradyrhizobium lablabi</name>
    <dbReference type="NCBI Taxonomy" id="722472"/>
    <lineage>
        <taxon>Bacteria</taxon>
        <taxon>Pseudomonadati</taxon>
        <taxon>Pseudomonadota</taxon>
        <taxon>Alphaproteobacteria</taxon>
        <taxon>Hyphomicrobiales</taxon>
        <taxon>Nitrobacteraceae</taxon>
        <taxon>Bradyrhizobium</taxon>
    </lineage>
</organism>